<proteinExistence type="predicted"/>
<gene>
    <name evidence="1" type="ORF">FHS24_001264</name>
</gene>
<sequence length="37" mass="4136">MILLHGLTFTTKDSSNGNKDSEYQHIFKIIGLDGVIE</sequence>
<evidence type="ECO:0000313" key="2">
    <source>
        <dbReference type="Proteomes" id="UP000588111"/>
    </source>
</evidence>
<dbReference type="AlphaFoldDB" id="A0A839TGU7"/>
<reference evidence="1 2" key="1">
    <citation type="submission" date="2020-08" db="EMBL/GenBank/DDBJ databases">
        <title>Genomic Encyclopedia of Type Strains, Phase III (KMG-III): the genomes of soil and plant-associated and newly described type strains.</title>
        <authorList>
            <person name="Whitman W."/>
        </authorList>
    </citation>
    <scope>NUCLEOTIDE SEQUENCE [LARGE SCALE GENOMIC DNA]</scope>
    <source>
        <strain evidence="1 2">CECT 5885</strain>
    </source>
</reference>
<keyword evidence="2" id="KW-1185">Reference proteome</keyword>
<dbReference type="Proteomes" id="UP000588111">
    <property type="component" value="Unassembled WGS sequence"/>
</dbReference>
<comment type="caution">
    <text evidence="1">The sequence shown here is derived from an EMBL/GenBank/DDBJ whole genome shotgun (WGS) entry which is preliminary data.</text>
</comment>
<accession>A0A839TGU7</accession>
<organism evidence="1 2">
    <name type="scientific">Psychrobacter luti</name>
    <dbReference type="NCBI Taxonomy" id="198481"/>
    <lineage>
        <taxon>Bacteria</taxon>
        <taxon>Pseudomonadati</taxon>
        <taxon>Pseudomonadota</taxon>
        <taxon>Gammaproteobacteria</taxon>
        <taxon>Moraxellales</taxon>
        <taxon>Moraxellaceae</taxon>
        <taxon>Psychrobacter</taxon>
    </lineage>
</organism>
<dbReference type="EMBL" id="JACHXL010000002">
    <property type="protein sequence ID" value="MBB3106763.1"/>
    <property type="molecule type" value="Genomic_DNA"/>
</dbReference>
<protein>
    <submittedName>
        <fullName evidence="1">Uncharacterized protein</fullName>
    </submittedName>
</protein>
<name>A0A839TGU7_9GAMM</name>
<evidence type="ECO:0000313" key="1">
    <source>
        <dbReference type="EMBL" id="MBB3106763.1"/>
    </source>
</evidence>